<evidence type="ECO:0000313" key="2">
    <source>
        <dbReference type="EMBL" id="KAJ8498941.1"/>
    </source>
</evidence>
<keyword evidence="1" id="KW-0732">Signal</keyword>
<accession>A0AAV8RIK6</accession>
<evidence type="ECO:0000313" key="3">
    <source>
        <dbReference type="Proteomes" id="UP001222027"/>
    </source>
</evidence>
<dbReference type="AlphaFoldDB" id="A0AAV8RIK6"/>
<dbReference type="EMBL" id="JAQQAF010000003">
    <property type="protein sequence ID" value="KAJ8498941.1"/>
    <property type="molecule type" value="Genomic_DNA"/>
</dbReference>
<name>A0AAV8RIK6_ENSVE</name>
<evidence type="ECO:0000256" key="1">
    <source>
        <dbReference type="SAM" id="SignalP"/>
    </source>
</evidence>
<comment type="caution">
    <text evidence="2">The sequence shown here is derived from an EMBL/GenBank/DDBJ whole genome shotgun (WGS) entry which is preliminary data.</text>
</comment>
<dbReference type="Proteomes" id="UP001222027">
    <property type="component" value="Unassembled WGS sequence"/>
</dbReference>
<reference evidence="2 3" key="1">
    <citation type="submission" date="2022-12" db="EMBL/GenBank/DDBJ databases">
        <title>Chromosome-scale assembly of the Ensete ventricosum genome.</title>
        <authorList>
            <person name="Dussert Y."/>
            <person name="Stocks J."/>
            <person name="Wendawek A."/>
            <person name="Woldeyes F."/>
            <person name="Nichols R.A."/>
            <person name="Borrell J.S."/>
        </authorList>
    </citation>
    <scope>NUCLEOTIDE SEQUENCE [LARGE SCALE GENOMIC DNA]</scope>
    <source>
        <strain evidence="3">cv. Maze</strain>
        <tissue evidence="2">Seeds</tissue>
    </source>
</reference>
<gene>
    <name evidence="2" type="ORF">OPV22_009493</name>
</gene>
<protein>
    <submittedName>
        <fullName evidence="2">Uncharacterized protein</fullName>
    </submittedName>
</protein>
<feature type="chain" id="PRO_5043462706" evidence="1">
    <location>
        <begin position="20"/>
        <end position="157"/>
    </location>
</feature>
<proteinExistence type="predicted"/>
<keyword evidence="3" id="KW-1185">Reference proteome</keyword>
<organism evidence="2 3">
    <name type="scientific">Ensete ventricosum</name>
    <name type="common">Abyssinian banana</name>
    <name type="synonym">Musa ensete</name>
    <dbReference type="NCBI Taxonomy" id="4639"/>
    <lineage>
        <taxon>Eukaryota</taxon>
        <taxon>Viridiplantae</taxon>
        <taxon>Streptophyta</taxon>
        <taxon>Embryophyta</taxon>
        <taxon>Tracheophyta</taxon>
        <taxon>Spermatophyta</taxon>
        <taxon>Magnoliopsida</taxon>
        <taxon>Liliopsida</taxon>
        <taxon>Zingiberales</taxon>
        <taxon>Musaceae</taxon>
        <taxon>Ensete</taxon>
    </lineage>
</organism>
<sequence length="157" mass="16924">MLMMYGVMMTMMMMRLAMWLMEEEQGSKLISINDVGNIDVDDVRSDDDDDDMLSHIVKRGVGKQADVDVDDIGNIDADDVGSDDDDVLGHIGNDRLDALGLALATSVLLSFPRSLPLLDASRSLPNPTISAVVVPSPLLELVAVELSASLDWDCGSS</sequence>
<feature type="signal peptide" evidence="1">
    <location>
        <begin position="1"/>
        <end position="19"/>
    </location>
</feature>